<dbReference type="GO" id="GO:0005524">
    <property type="term" value="F:ATP binding"/>
    <property type="evidence" value="ECO:0007669"/>
    <property type="project" value="UniProtKB-KW"/>
</dbReference>
<evidence type="ECO:0000256" key="13">
    <source>
        <dbReference type="ARBA" id="ARBA00022842"/>
    </source>
</evidence>
<evidence type="ECO:0000256" key="5">
    <source>
        <dbReference type="ARBA" id="ARBA00008276"/>
    </source>
</evidence>
<name>D5EKT1_CORAD</name>
<dbReference type="NCBIfam" id="TIGR01499">
    <property type="entry name" value="folC"/>
    <property type="match status" value="1"/>
</dbReference>
<dbReference type="eggNOG" id="COG0285">
    <property type="taxonomic scope" value="Bacteria"/>
</dbReference>
<dbReference type="EMBL" id="CP001998">
    <property type="protein sequence ID" value="ADE54988.1"/>
    <property type="molecule type" value="Genomic_DNA"/>
</dbReference>
<dbReference type="EC" id="6.3.2.17" evidence="7"/>
<feature type="domain" description="Mur ligase central" evidence="24">
    <location>
        <begin position="45"/>
        <end position="221"/>
    </location>
</feature>
<comment type="catalytic activity">
    <reaction evidence="18">
        <text>(6S)-5,6,7,8-tetrahydrofolyl-(gamma-L-Glu)(n) + L-glutamate + ATP = (6S)-5,6,7,8-tetrahydrofolyl-(gamma-L-Glu)(n+1) + ADP + phosphate + H(+)</text>
        <dbReference type="Rhea" id="RHEA:10580"/>
        <dbReference type="Rhea" id="RHEA-COMP:14738"/>
        <dbReference type="Rhea" id="RHEA-COMP:14740"/>
        <dbReference type="ChEBI" id="CHEBI:15378"/>
        <dbReference type="ChEBI" id="CHEBI:29985"/>
        <dbReference type="ChEBI" id="CHEBI:30616"/>
        <dbReference type="ChEBI" id="CHEBI:43474"/>
        <dbReference type="ChEBI" id="CHEBI:141005"/>
        <dbReference type="ChEBI" id="CHEBI:456216"/>
        <dbReference type="EC" id="6.3.2.17"/>
    </reaction>
</comment>
<dbReference type="Pfam" id="PF08245">
    <property type="entry name" value="Mur_ligase_M"/>
    <property type="match status" value="1"/>
</dbReference>
<keyword evidence="9 22" id="KW-0436">Ligase</keyword>
<feature type="domain" description="Mur ligase C-terminal" evidence="23">
    <location>
        <begin position="276"/>
        <end position="396"/>
    </location>
</feature>
<dbReference type="KEGG" id="caa:Caka_1970"/>
<dbReference type="HOGENOM" id="CLU_015869_1_1_0"/>
<dbReference type="PANTHER" id="PTHR11136:SF0">
    <property type="entry name" value="DIHYDROFOLATE SYNTHETASE-RELATED"/>
    <property type="match status" value="1"/>
</dbReference>
<keyword evidence="13" id="KW-0460">Magnesium</keyword>
<evidence type="ECO:0000256" key="10">
    <source>
        <dbReference type="ARBA" id="ARBA00022723"/>
    </source>
</evidence>
<evidence type="ECO:0000256" key="15">
    <source>
        <dbReference type="ARBA" id="ARBA00030048"/>
    </source>
</evidence>
<comment type="catalytic activity">
    <reaction evidence="19">
        <text>10-formyltetrahydrofolyl-(gamma-L-Glu)(n) + L-glutamate + ATP = 10-formyltetrahydrofolyl-(gamma-L-Glu)(n+1) + ADP + phosphate + H(+)</text>
        <dbReference type="Rhea" id="RHEA:51904"/>
        <dbReference type="Rhea" id="RHEA-COMP:13088"/>
        <dbReference type="Rhea" id="RHEA-COMP:14300"/>
        <dbReference type="ChEBI" id="CHEBI:15378"/>
        <dbReference type="ChEBI" id="CHEBI:29985"/>
        <dbReference type="ChEBI" id="CHEBI:30616"/>
        <dbReference type="ChEBI" id="CHEBI:43474"/>
        <dbReference type="ChEBI" id="CHEBI:134413"/>
        <dbReference type="ChEBI" id="CHEBI:456216"/>
        <dbReference type="EC" id="6.3.2.17"/>
    </reaction>
</comment>
<evidence type="ECO:0000256" key="2">
    <source>
        <dbReference type="ARBA" id="ARBA00002714"/>
    </source>
</evidence>
<evidence type="ECO:0000256" key="17">
    <source>
        <dbReference type="ARBA" id="ARBA00032510"/>
    </source>
</evidence>
<evidence type="ECO:0000256" key="14">
    <source>
        <dbReference type="ARBA" id="ARBA00022909"/>
    </source>
</evidence>
<dbReference type="Pfam" id="PF02875">
    <property type="entry name" value="Mur_ligase_C"/>
    <property type="match status" value="1"/>
</dbReference>
<dbReference type="InterPro" id="IPR036565">
    <property type="entry name" value="Mur-like_cat_sf"/>
</dbReference>
<evidence type="ECO:0000256" key="19">
    <source>
        <dbReference type="ARBA" id="ARBA00047808"/>
    </source>
</evidence>
<evidence type="ECO:0000256" key="20">
    <source>
        <dbReference type="ARBA" id="ARBA00049035"/>
    </source>
</evidence>
<dbReference type="InterPro" id="IPR004101">
    <property type="entry name" value="Mur_ligase_C"/>
</dbReference>
<dbReference type="InterPro" id="IPR013221">
    <property type="entry name" value="Mur_ligase_cen"/>
</dbReference>
<keyword evidence="26" id="KW-1185">Reference proteome</keyword>
<evidence type="ECO:0000256" key="3">
    <source>
        <dbReference type="ARBA" id="ARBA00004799"/>
    </source>
</evidence>
<dbReference type="GO" id="GO:0008841">
    <property type="term" value="F:dihydrofolate synthase activity"/>
    <property type="evidence" value="ECO:0007669"/>
    <property type="project" value="UniProtKB-EC"/>
</dbReference>
<dbReference type="GO" id="GO:0004326">
    <property type="term" value="F:tetrahydrofolylpolyglutamate synthase activity"/>
    <property type="evidence" value="ECO:0007669"/>
    <property type="project" value="UniProtKB-EC"/>
</dbReference>
<keyword evidence="12 22" id="KW-0067">ATP-binding</keyword>
<reference evidence="25 26" key="1">
    <citation type="journal article" date="2010" name="Stand. Genomic Sci.">
        <title>Complete genome sequence of Coraliomargarita akajimensis type strain (04OKA010-24).</title>
        <authorList>
            <person name="Mavromatis K."/>
            <person name="Abt B."/>
            <person name="Brambilla E."/>
            <person name="Lapidus A."/>
            <person name="Copeland A."/>
            <person name="Deshpande S."/>
            <person name="Nolan M."/>
            <person name="Lucas S."/>
            <person name="Tice H."/>
            <person name="Cheng J.F."/>
            <person name="Han C."/>
            <person name="Detter J.C."/>
            <person name="Woyke T."/>
            <person name="Goodwin L."/>
            <person name="Pitluck S."/>
            <person name="Held B."/>
            <person name="Brettin T."/>
            <person name="Tapia R."/>
            <person name="Ivanova N."/>
            <person name="Mikhailova N."/>
            <person name="Pati A."/>
            <person name="Liolios K."/>
            <person name="Chen A."/>
            <person name="Palaniappan K."/>
            <person name="Land M."/>
            <person name="Hauser L."/>
            <person name="Chang Y.J."/>
            <person name="Jeffries C.D."/>
            <person name="Rohde M."/>
            <person name="Goker M."/>
            <person name="Bristow J."/>
            <person name="Eisen J.A."/>
            <person name="Markowitz V."/>
            <person name="Hugenholtz P."/>
            <person name="Klenk H.P."/>
            <person name="Kyrpides N.C."/>
        </authorList>
    </citation>
    <scope>NUCLEOTIDE SEQUENCE [LARGE SCALE GENOMIC DNA]</scope>
    <source>
        <strain evidence="26">DSM 45221 / IAM 15411 / JCM 23193 / KCTC 12865</strain>
    </source>
</reference>
<evidence type="ECO:0000256" key="6">
    <source>
        <dbReference type="ARBA" id="ARBA00013023"/>
    </source>
</evidence>
<evidence type="ECO:0000256" key="12">
    <source>
        <dbReference type="ARBA" id="ARBA00022840"/>
    </source>
</evidence>
<evidence type="ECO:0000259" key="23">
    <source>
        <dbReference type="Pfam" id="PF02875"/>
    </source>
</evidence>
<evidence type="ECO:0000256" key="9">
    <source>
        <dbReference type="ARBA" id="ARBA00022598"/>
    </source>
</evidence>
<dbReference type="AlphaFoldDB" id="D5EKT1"/>
<keyword evidence="10" id="KW-0479">Metal-binding</keyword>
<dbReference type="FunFam" id="3.40.1190.10:FF:000011">
    <property type="entry name" value="Folylpolyglutamate synthase/dihydrofolate synthase"/>
    <property type="match status" value="1"/>
</dbReference>
<evidence type="ECO:0000256" key="11">
    <source>
        <dbReference type="ARBA" id="ARBA00022741"/>
    </source>
</evidence>
<dbReference type="EC" id="6.3.2.12" evidence="6"/>
<evidence type="ECO:0000256" key="21">
    <source>
        <dbReference type="ARBA" id="ARBA00049161"/>
    </source>
</evidence>
<dbReference type="Gene3D" id="3.90.190.20">
    <property type="entry name" value="Mur ligase, C-terminal domain"/>
    <property type="match status" value="1"/>
</dbReference>
<comment type="catalytic activity">
    <reaction evidence="20">
        <text>(6R)-5,10-methylenetetrahydrofolyl-(gamma-L-Glu)(n) + L-glutamate + ATP = (6R)-5,10-methylenetetrahydrofolyl-(gamma-L-Glu)(n+1) + ADP + phosphate + H(+)</text>
        <dbReference type="Rhea" id="RHEA:51912"/>
        <dbReference type="Rhea" id="RHEA-COMP:13257"/>
        <dbReference type="Rhea" id="RHEA-COMP:13258"/>
        <dbReference type="ChEBI" id="CHEBI:15378"/>
        <dbReference type="ChEBI" id="CHEBI:29985"/>
        <dbReference type="ChEBI" id="CHEBI:30616"/>
        <dbReference type="ChEBI" id="CHEBI:43474"/>
        <dbReference type="ChEBI" id="CHEBI:136572"/>
        <dbReference type="ChEBI" id="CHEBI:456216"/>
        <dbReference type="EC" id="6.3.2.17"/>
    </reaction>
</comment>
<protein>
    <recommendedName>
        <fullName evidence="8">Dihydrofolate synthase/folylpolyglutamate synthase</fullName>
        <ecNumber evidence="6">6.3.2.12</ecNumber>
        <ecNumber evidence="7">6.3.2.17</ecNumber>
    </recommendedName>
    <alternativeName>
        <fullName evidence="17">Folylpoly-gamma-glutamate synthetase-dihydrofolate synthetase</fullName>
    </alternativeName>
    <alternativeName>
        <fullName evidence="15">Folylpolyglutamate synthetase</fullName>
    </alternativeName>
    <alternativeName>
        <fullName evidence="16">Tetrahydrofolylpolyglutamate synthase</fullName>
    </alternativeName>
</protein>
<evidence type="ECO:0000256" key="8">
    <source>
        <dbReference type="ARBA" id="ARBA00019357"/>
    </source>
</evidence>
<evidence type="ECO:0000256" key="4">
    <source>
        <dbReference type="ARBA" id="ARBA00005150"/>
    </source>
</evidence>
<dbReference type="Proteomes" id="UP000000925">
    <property type="component" value="Chromosome"/>
</dbReference>
<comment type="catalytic activity">
    <reaction evidence="21">
        <text>7,8-dihydropteroate + L-glutamate + ATP = 7,8-dihydrofolate + ADP + phosphate + H(+)</text>
        <dbReference type="Rhea" id="RHEA:23584"/>
        <dbReference type="ChEBI" id="CHEBI:15378"/>
        <dbReference type="ChEBI" id="CHEBI:17839"/>
        <dbReference type="ChEBI" id="CHEBI:29985"/>
        <dbReference type="ChEBI" id="CHEBI:30616"/>
        <dbReference type="ChEBI" id="CHEBI:43474"/>
        <dbReference type="ChEBI" id="CHEBI:57451"/>
        <dbReference type="ChEBI" id="CHEBI:456216"/>
        <dbReference type="EC" id="6.3.2.12"/>
    </reaction>
</comment>
<comment type="function">
    <text evidence="2">Functions in two distinct reactions of the de novo folate biosynthetic pathway. Catalyzes the addition of a glutamate residue to dihydropteroate (7,8-dihydropteroate or H2Pte) to form dihydrofolate (7,8-dihydrofolate monoglutamate or H2Pte-Glu). Also catalyzes successive additions of L-glutamate to tetrahydrofolate or 10-formyltetrahydrofolate or 5,10-methylenetetrahydrofolate, leading to folylpolyglutamate derivatives.</text>
</comment>
<proteinExistence type="inferred from homology"/>
<keyword evidence="14" id="KW-0289">Folate biosynthesis</keyword>
<dbReference type="InterPro" id="IPR036615">
    <property type="entry name" value="Mur_ligase_C_dom_sf"/>
</dbReference>
<sequence length="424" mass="46407">MNTFEEARNYLYSLRNAGSKYGIERMRVLVDALGNPERRFPVIHVAGTNGKGSTCAMLESLYRTNGYKTGFFSSPHLVHLGERAQVNREILTEAGIVRYVNELCPVAAEISRDDESLFPSFFEFVAAMAFQRFAAEAVDVGIIETGLGGRLDATNVVDPELSIITTVSLDHTDLLGDTIEAIAREKAGILKAGKPVLIGRLPATAEAVVREIAKERACSVYRVEDRFPDDASLPVTNLAGGFQRWNAALAVYATELLAERFPIERLDGLHAIEWPGRWQRVELEGKTLILDATHNPEGCEQLAENLEALEQKPVIVAGTLGEERGRHLIETIAPFAKELILVQSDQPKATSCEFLRACLPADYPASVRFSSLSELIPRAQTCLAGSIGDVVVLTGSLYLIGEALERLSKDAPTELGSLQERGLR</sequence>
<accession>D5EKT1</accession>
<dbReference type="STRING" id="583355.Caka_1970"/>
<organism evidence="25 26">
    <name type="scientific">Coraliomargarita akajimensis (strain DSM 45221 / IAM 15411 / JCM 23193 / KCTC 12865 / 04OKA010-24)</name>
    <dbReference type="NCBI Taxonomy" id="583355"/>
    <lineage>
        <taxon>Bacteria</taxon>
        <taxon>Pseudomonadati</taxon>
        <taxon>Verrucomicrobiota</taxon>
        <taxon>Opitutia</taxon>
        <taxon>Puniceicoccales</taxon>
        <taxon>Coraliomargaritaceae</taxon>
        <taxon>Coraliomargarita</taxon>
    </lineage>
</organism>
<dbReference type="RefSeq" id="WP_013043710.1">
    <property type="nucleotide sequence ID" value="NC_014008.1"/>
</dbReference>
<evidence type="ECO:0000256" key="16">
    <source>
        <dbReference type="ARBA" id="ARBA00030592"/>
    </source>
</evidence>
<comment type="pathway">
    <text evidence="4">Cofactor biosynthesis; tetrahydrofolylpolyglutamate biosynthesis.</text>
</comment>
<comment type="pathway">
    <text evidence="3">Cofactor biosynthesis; tetrahydrofolate biosynthesis; 7,8-dihydrofolate from 2-amino-4-hydroxy-6-hydroxymethyl-7,8-dihydropteridine diphosphate and 4-aminobenzoate: step 2/2.</text>
</comment>
<evidence type="ECO:0000256" key="7">
    <source>
        <dbReference type="ARBA" id="ARBA00013025"/>
    </source>
</evidence>
<dbReference type="OrthoDB" id="9809356at2"/>
<comment type="cofactor">
    <cofactor evidence="1">
        <name>Mg(2+)</name>
        <dbReference type="ChEBI" id="CHEBI:18420"/>
    </cofactor>
</comment>
<dbReference type="InterPro" id="IPR018109">
    <property type="entry name" value="Folylpolyglutamate_synth_CS"/>
</dbReference>
<comment type="similarity">
    <text evidence="5 22">Belongs to the folylpolyglutamate synthase family.</text>
</comment>
<dbReference type="PANTHER" id="PTHR11136">
    <property type="entry name" value="FOLYLPOLYGLUTAMATE SYNTHASE-RELATED"/>
    <property type="match status" value="1"/>
</dbReference>
<dbReference type="GO" id="GO:0005737">
    <property type="term" value="C:cytoplasm"/>
    <property type="evidence" value="ECO:0007669"/>
    <property type="project" value="TreeGrafter"/>
</dbReference>
<evidence type="ECO:0000256" key="18">
    <source>
        <dbReference type="ARBA" id="ARBA00047493"/>
    </source>
</evidence>
<evidence type="ECO:0000313" key="25">
    <source>
        <dbReference type="EMBL" id="ADE54988.1"/>
    </source>
</evidence>
<evidence type="ECO:0000313" key="26">
    <source>
        <dbReference type="Proteomes" id="UP000000925"/>
    </source>
</evidence>
<evidence type="ECO:0000256" key="1">
    <source>
        <dbReference type="ARBA" id="ARBA00001946"/>
    </source>
</evidence>
<dbReference type="GO" id="GO:0046656">
    <property type="term" value="P:folic acid biosynthetic process"/>
    <property type="evidence" value="ECO:0007669"/>
    <property type="project" value="UniProtKB-KW"/>
</dbReference>
<dbReference type="Gene3D" id="3.40.1190.10">
    <property type="entry name" value="Mur-like, catalytic domain"/>
    <property type="match status" value="1"/>
</dbReference>
<keyword evidence="11 22" id="KW-0547">Nucleotide-binding</keyword>
<evidence type="ECO:0000259" key="24">
    <source>
        <dbReference type="Pfam" id="PF08245"/>
    </source>
</evidence>
<dbReference type="PIRSF" id="PIRSF001563">
    <property type="entry name" value="Folylpolyglu_synth"/>
    <property type="match status" value="1"/>
</dbReference>
<dbReference type="InterPro" id="IPR001645">
    <property type="entry name" value="Folylpolyglutamate_synth"/>
</dbReference>
<dbReference type="SUPFAM" id="SSF53623">
    <property type="entry name" value="MurD-like peptide ligases, catalytic domain"/>
    <property type="match status" value="1"/>
</dbReference>
<gene>
    <name evidence="25" type="ordered locus">Caka_1970</name>
</gene>
<evidence type="ECO:0000256" key="22">
    <source>
        <dbReference type="PIRNR" id="PIRNR001563"/>
    </source>
</evidence>
<dbReference type="SUPFAM" id="SSF53244">
    <property type="entry name" value="MurD-like peptide ligases, peptide-binding domain"/>
    <property type="match status" value="1"/>
</dbReference>
<dbReference type="GO" id="GO:0046872">
    <property type="term" value="F:metal ion binding"/>
    <property type="evidence" value="ECO:0007669"/>
    <property type="project" value="UniProtKB-KW"/>
</dbReference>
<dbReference type="PROSITE" id="PS01012">
    <property type="entry name" value="FOLYLPOLYGLU_SYNT_2"/>
    <property type="match status" value="1"/>
</dbReference>